<keyword evidence="6" id="KW-1185">Reference proteome</keyword>
<gene>
    <name evidence="5" type="ORF">ACE1CI_17685</name>
</gene>
<dbReference type="EMBL" id="JBHFNR010000127">
    <property type="protein sequence ID" value="MFB2894744.1"/>
    <property type="molecule type" value="Genomic_DNA"/>
</dbReference>
<keyword evidence="2" id="KW-0732">Signal</keyword>
<dbReference type="Pfam" id="PF13458">
    <property type="entry name" value="Peripla_BP_6"/>
    <property type="match status" value="1"/>
</dbReference>
<reference evidence="5 6" key="1">
    <citation type="submission" date="2024-09" db="EMBL/GenBank/DDBJ databases">
        <title>Floridaenema gen nov. (Aerosakkonemataceae, Aerosakkonematales ord. nov., Cyanobacteria) from benthic tropical and subtropical fresh waters, with the description of four new species.</title>
        <authorList>
            <person name="Moretto J.A."/>
            <person name="Berthold D.E."/>
            <person name="Lefler F.W."/>
            <person name="Huang I.-S."/>
            <person name="Laughinghouse H. IV."/>
        </authorList>
    </citation>
    <scope>NUCLEOTIDE SEQUENCE [LARGE SCALE GENOMIC DNA]</scope>
    <source>
        <strain evidence="5 6">BLCC-F50</strain>
    </source>
</reference>
<proteinExistence type="inferred from homology"/>
<dbReference type="SUPFAM" id="SSF53822">
    <property type="entry name" value="Periplasmic binding protein-like I"/>
    <property type="match status" value="1"/>
</dbReference>
<evidence type="ECO:0000259" key="4">
    <source>
        <dbReference type="Pfam" id="PF13458"/>
    </source>
</evidence>
<protein>
    <submittedName>
        <fullName evidence="5">ABC transporter substrate-binding protein</fullName>
    </submittedName>
</protein>
<dbReference type="InterPro" id="IPR028082">
    <property type="entry name" value="Peripla_BP_I"/>
</dbReference>
<keyword evidence="3" id="KW-0812">Transmembrane</keyword>
<evidence type="ECO:0000256" key="3">
    <source>
        <dbReference type="SAM" id="Phobius"/>
    </source>
</evidence>
<keyword evidence="3" id="KW-0472">Membrane</keyword>
<name>A0ABV4XSP0_9CYAN</name>
<dbReference type="InterPro" id="IPR051010">
    <property type="entry name" value="BCAA_transport"/>
</dbReference>
<sequence>MIQTEQVKPKNRRIPPIFYIALGGLCLLLIPRFVTIFKTESQIMSIGNRLLIQEKVTSDKQKGIEAFAKGDYQQAIASFKNSLIKQPNDPETLIYLNNAQAGNNSLKIAAIVPIGSNLNVAQEILRGVATAQDEINKKGGINGQKLQVAIVNDRNDPEIAQKVASELVKDPQVLGVVGHNSSNASLAAAPIYQQGGLVMISPTSFANNLSGFGNYIFRTVPTNKVMAEALADYMVKTARKTKIAFCHDSQAPDNVSFKDELLAALVSKGGQLVPTVCDLSAPNFNPTAAVNQAISSGADGLFISNYIDRPETAIDVARANQGRLALFSSPTM</sequence>
<dbReference type="Proteomes" id="UP001576784">
    <property type="component" value="Unassembled WGS sequence"/>
</dbReference>
<comment type="caution">
    <text evidence="5">The sequence shown here is derived from an EMBL/GenBank/DDBJ whole genome shotgun (WGS) entry which is preliminary data.</text>
</comment>
<evidence type="ECO:0000313" key="5">
    <source>
        <dbReference type="EMBL" id="MFB2894744.1"/>
    </source>
</evidence>
<accession>A0ABV4XSP0</accession>
<comment type="similarity">
    <text evidence="1">Belongs to the leucine-binding protein family.</text>
</comment>
<dbReference type="InterPro" id="IPR011990">
    <property type="entry name" value="TPR-like_helical_dom_sf"/>
</dbReference>
<evidence type="ECO:0000256" key="1">
    <source>
        <dbReference type="ARBA" id="ARBA00010062"/>
    </source>
</evidence>
<dbReference type="RefSeq" id="WP_413264388.1">
    <property type="nucleotide sequence ID" value="NZ_JBHFNR010000127.1"/>
</dbReference>
<dbReference type="PANTHER" id="PTHR30483">
    <property type="entry name" value="LEUCINE-SPECIFIC-BINDING PROTEIN"/>
    <property type="match status" value="1"/>
</dbReference>
<evidence type="ECO:0000256" key="2">
    <source>
        <dbReference type="ARBA" id="ARBA00022729"/>
    </source>
</evidence>
<feature type="domain" description="Leucine-binding protein" evidence="4">
    <location>
        <begin position="106"/>
        <end position="319"/>
    </location>
</feature>
<dbReference type="Gene3D" id="3.40.50.2300">
    <property type="match status" value="2"/>
</dbReference>
<dbReference type="InterPro" id="IPR028081">
    <property type="entry name" value="Leu-bd"/>
</dbReference>
<dbReference type="PANTHER" id="PTHR30483:SF6">
    <property type="entry name" value="PERIPLASMIC BINDING PROTEIN OF ABC TRANSPORTER FOR NATURAL AMINO ACIDS"/>
    <property type="match status" value="1"/>
</dbReference>
<dbReference type="CDD" id="cd06268">
    <property type="entry name" value="PBP1_ABC_transporter_LIVBP-like"/>
    <property type="match status" value="1"/>
</dbReference>
<evidence type="ECO:0000313" key="6">
    <source>
        <dbReference type="Proteomes" id="UP001576784"/>
    </source>
</evidence>
<keyword evidence="3" id="KW-1133">Transmembrane helix</keyword>
<organism evidence="5 6">
    <name type="scientific">Floridaenema flaviceps BLCC-F50</name>
    <dbReference type="NCBI Taxonomy" id="3153642"/>
    <lineage>
        <taxon>Bacteria</taxon>
        <taxon>Bacillati</taxon>
        <taxon>Cyanobacteriota</taxon>
        <taxon>Cyanophyceae</taxon>
        <taxon>Oscillatoriophycideae</taxon>
        <taxon>Aerosakkonematales</taxon>
        <taxon>Aerosakkonemataceae</taxon>
        <taxon>Floridanema</taxon>
        <taxon>Floridanema flaviceps</taxon>
    </lineage>
</organism>
<dbReference type="Gene3D" id="1.25.40.10">
    <property type="entry name" value="Tetratricopeptide repeat domain"/>
    <property type="match status" value="1"/>
</dbReference>
<feature type="transmembrane region" description="Helical" evidence="3">
    <location>
        <begin position="16"/>
        <end position="34"/>
    </location>
</feature>